<dbReference type="Pfam" id="PF01047">
    <property type="entry name" value="MarR"/>
    <property type="match status" value="1"/>
</dbReference>
<dbReference type="SUPFAM" id="SSF46785">
    <property type="entry name" value="Winged helix' DNA-binding domain"/>
    <property type="match status" value="1"/>
</dbReference>
<dbReference type="PROSITE" id="PS50995">
    <property type="entry name" value="HTH_MARR_2"/>
    <property type="match status" value="1"/>
</dbReference>
<evidence type="ECO:0000256" key="2">
    <source>
        <dbReference type="ARBA" id="ARBA00023125"/>
    </source>
</evidence>
<dbReference type="SMART" id="SM00347">
    <property type="entry name" value="HTH_MARR"/>
    <property type="match status" value="1"/>
</dbReference>
<dbReference type="InterPro" id="IPR036390">
    <property type="entry name" value="WH_DNA-bd_sf"/>
</dbReference>
<dbReference type="Proteomes" id="UP000571017">
    <property type="component" value="Unassembled WGS sequence"/>
</dbReference>
<proteinExistence type="predicted"/>
<dbReference type="Gene3D" id="1.10.10.10">
    <property type="entry name" value="Winged helix-like DNA-binding domain superfamily/Winged helix DNA-binding domain"/>
    <property type="match status" value="1"/>
</dbReference>
<dbReference type="GO" id="GO:0003700">
    <property type="term" value="F:DNA-binding transcription factor activity"/>
    <property type="evidence" value="ECO:0007669"/>
    <property type="project" value="InterPro"/>
</dbReference>
<keyword evidence="6" id="KW-1185">Reference proteome</keyword>
<evidence type="ECO:0000259" key="4">
    <source>
        <dbReference type="PROSITE" id="PS50995"/>
    </source>
</evidence>
<reference evidence="5 6" key="1">
    <citation type="journal article" date="2004" name="Extremophiles">
        <title>Halobacillus locisalis sp. nov., a halophilic bacterium isolated from a marine solar saltern of the Yellow Sea in Korea.</title>
        <authorList>
            <person name="Yoon J.H."/>
            <person name="Kang K.H."/>
            <person name="Oh T.K."/>
            <person name="Park Y.H."/>
        </authorList>
    </citation>
    <scope>NUCLEOTIDE SEQUENCE [LARGE SCALE GENOMIC DNA]</scope>
    <source>
        <strain evidence="5 6">KCTC 3788</strain>
    </source>
</reference>
<keyword evidence="3" id="KW-0804">Transcription</keyword>
<keyword evidence="1" id="KW-0805">Transcription regulation</keyword>
<protein>
    <submittedName>
        <fullName evidence="5">MarR family transcriptional regulator</fullName>
    </submittedName>
</protein>
<dbReference type="PANTHER" id="PTHR42756:SF1">
    <property type="entry name" value="TRANSCRIPTIONAL REPRESSOR OF EMRAB OPERON"/>
    <property type="match status" value="1"/>
</dbReference>
<dbReference type="PANTHER" id="PTHR42756">
    <property type="entry name" value="TRANSCRIPTIONAL REGULATOR, MARR"/>
    <property type="match status" value="1"/>
</dbReference>
<evidence type="ECO:0000313" key="5">
    <source>
        <dbReference type="EMBL" id="MBA2176774.1"/>
    </source>
</evidence>
<dbReference type="AlphaFoldDB" id="A0A838CXW8"/>
<dbReference type="PRINTS" id="PR00598">
    <property type="entry name" value="HTHMARR"/>
</dbReference>
<dbReference type="InterPro" id="IPR036388">
    <property type="entry name" value="WH-like_DNA-bd_sf"/>
</dbReference>
<comment type="caution">
    <text evidence="5">The sequence shown here is derived from an EMBL/GenBank/DDBJ whole genome shotgun (WGS) entry which is preliminary data.</text>
</comment>
<organism evidence="5 6">
    <name type="scientific">Halobacillus locisalis</name>
    <dbReference type="NCBI Taxonomy" id="220753"/>
    <lineage>
        <taxon>Bacteria</taxon>
        <taxon>Bacillati</taxon>
        <taxon>Bacillota</taxon>
        <taxon>Bacilli</taxon>
        <taxon>Bacillales</taxon>
        <taxon>Bacillaceae</taxon>
        <taxon>Halobacillus</taxon>
    </lineage>
</organism>
<name>A0A838CXW8_9BACI</name>
<evidence type="ECO:0000256" key="3">
    <source>
        <dbReference type="ARBA" id="ARBA00023163"/>
    </source>
</evidence>
<keyword evidence="2" id="KW-0238">DNA-binding</keyword>
<dbReference type="GO" id="GO:0003677">
    <property type="term" value="F:DNA binding"/>
    <property type="evidence" value="ECO:0007669"/>
    <property type="project" value="UniProtKB-KW"/>
</dbReference>
<gene>
    <name evidence="5" type="ORF">H0266_17935</name>
</gene>
<evidence type="ECO:0000256" key="1">
    <source>
        <dbReference type="ARBA" id="ARBA00023015"/>
    </source>
</evidence>
<evidence type="ECO:0000313" key="6">
    <source>
        <dbReference type="Proteomes" id="UP000571017"/>
    </source>
</evidence>
<feature type="domain" description="HTH marR-type" evidence="4">
    <location>
        <begin position="7"/>
        <end position="139"/>
    </location>
</feature>
<accession>A0A838CXW8</accession>
<sequence>MKEKEFHNALGYNIHVLSHFLQNIYNEKLGEHGLTHSQSRVIYFLATCGSQSQTELQQRLYIRPSSMNGIIDSLLKHGRITKESSVRDKRTKMIALTPSGQNLHASIIQIVRDIENQLTTGMSDDEKSTAVSLLKKMQDNIRPEELRRDRE</sequence>
<dbReference type="RefSeq" id="WP_181473825.1">
    <property type="nucleotide sequence ID" value="NZ_JACEFG010000004.1"/>
</dbReference>
<dbReference type="EMBL" id="JACEFG010000004">
    <property type="protein sequence ID" value="MBA2176774.1"/>
    <property type="molecule type" value="Genomic_DNA"/>
</dbReference>
<dbReference type="InterPro" id="IPR000835">
    <property type="entry name" value="HTH_MarR-typ"/>
</dbReference>